<dbReference type="Proteomes" id="UP000603912">
    <property type="component" value="Unassembled WGS sequence"/>
</dbReference>
<keyword evidence="5" id="KW-1185">Reference proteome</keyword>
<dbReference type="CDD" id="cd08342">
    <property type="entry name" value="HPPD_N_like"/>
    <property type="match status" value="1"/>
</dbReference>
<dbReference type="PANTHER" id="PTHR12110">
    <property type="entry name" value="HYDROXYPYRUVATE ISOMERASE"/>
    <property type="match status" value="1"/>
</dbReference>
<evidence type="ECO:0000256" key="2">
    <source>
        <dbReference type="HAMAP-Rule" id="MF_02238"/>
    </source>
</evidence>
<evidence type="ECO:0000313" key="4">
    <source>
        <dbReference type="EMBL" id="GGH19904.1"/>
    </source>
</evidence>
<evidence type="ECO:0000313" key="5">
    <source>
        <dbReference type="Proteomes" id="UP000603912"/>
    </source>
</evidence>
<gene>
    <name evidence="4" type="ORF">GCM10007036_23120</name>
</gene>
<dbReference type="GO" id="GO:0046872">
    <property type="term" value="F:metal ion binding"/>
    <property type="evidence" value="ECO:0007669"/>
    <property type="project" value="UniProtKB-UniRule"/>
</dbReference>
<dbReference type="InterPro" id="IPR013022">
    <property type="entry name" value="Xyl_isomerase-like_TIM-brl"/>
</dbReference>
<dbReference type="EC" id="4.2.1.118" evidence="2"/>
<reference evidence="4" key="2">
    <citation type="submission" date="2020-09" db="EMBL/GenBank/DDBJ databases">
        <authorList>
            <person name="Sun Q."/>
            <person name="Zhou Y."/>
        </authorList>
    </citation>
    <scope>NUCLEOTIDE SEQUENCE</scope>
    <source>
        <strain evidence="4">CGMCC 1.12214</strain>
    </source>
</reference>
<protein>
    <recommendedName>
        <fullName evidence="2">3-dehydroshikimate dehydratase</fullName>
        <shortName evidence="2">DSD</shortName>
        <ecNumber evidence="2">4.2.1.118</ecNumber>
    </recommendedName>
</protein>
<dbReference type="Pfam" id="PF01261">
    <property type="entry name" value="AP_endonuc_2"/>
    <property type="match status" value="1"/>
</dbReference>
<feature type="binding site" evidence="2">
    <location>
        <position position="192"/>
    </location>
    <ligand>
        <name>a divalent metal cation</name>
        <dbReference type="ChEBI" id="CHEBI:60240"/>
        <note>catalytic</note>
    </ligand>
</feature>
<dbReference type="Gene3D" id="3.20.20.150">
    <property type="entry name" value="Divalent-metal-dependent TIM barrel enzymes"/>
    <property type="match status" value="1"/>
</dbReference>
<comment type="caution">
    <text evidence="2">Lacks conserved residue(s) required for the propagation of feature annotation.</text>
</comment>
<reference evidence="4" key="1">
    <citation type="journal article" date="2014" name="Int. J. Syst. Evol. Microbiol.">
        <title>Complete genome sequence of Corynebacterium casei LMG S-19264T (=DSM 44701T), isolated from a smear-ripened cheese.</title>
        <authorList>
            <consortium name="US DOE Joint Genome Institute (JGI-PGF)"/>
            <person name="Walter F."/>
            <person name="Albersmeier A."/>
            <person name="Kalinowski J."/>
            <person name="Ruckert C."/>
        </authorList>
    </citation>
    <scope>NUCLEOTIDE SEQUENCE</scope>
    <source>
        <strain evidence="4">CGMCC 1.12214</strain>
    </source>
</reference>
<dbReference type="InterPro" id="IPR043700">
    <property type="entry name" value="DSD"/>
</dbReference>
<keyword evidence="2" id="KW-0456">Lyase</keyword>
<evidence type="ECO:0000259" key="3">
    <source>
        <dbReference type="PROSITE" id="PS51819"/>
    </source>
</evidence>
<accession>A0A917I7S3</accession>
<dbReference type="InterPro" id="IPR036237">
    <property type="entry name" value="Xyl_isomerase-like_sf"/>
</dbReference>
<feature type="domain" description="VOC" evidence="3">
    <location>
        <begin position="295"/>
        <end position="414"/>
    </location>
</feature>
<feature type="binding site" evidence="2">
    <location>
        <position position="240"/>
    </location>
    <ligand>
        <name>a divalent metal cation</name>
        <dbReference type="ChEBI" id="CHEBI:60240"/>
        <note>catalytic</note>
    </ligand>
</feature>
<comment type="caution">
    <text evidence="4">The sequence shown here is derived from an EMBL/GenBank/DDBJ whole genome shotgun (WGS) entry which is preliminary data.</text>
</comment>
<feature type="domain" description="VOC" evidence="3">
    <location>
        <begin position="437"/>
        <end position="586"/>
    </location>
</feature>
<dbReference type="SUPFAM" id="SSF54593">
    <property type="entry name" value="Glyoxalase/Bleomycin resistance protein/Dihydroxybiphenyl dioxygenase"/>
    <property type="match status" value="1"/>
</dbReference>
<dbReference type="InterPro" id="IPR050312">
    <property type="entry name" value="IolE/XylAMocC-like"/>
</dbReference>
<dbReference type="PROSITE" id="PS51819">
    <property type="entry name" value="VOC"/>
    <property type="match status" value="2"/>
</dbReference>
<dbReference type="Pfam" id="PF00903">
    <property type="entry name" value="Glyoxalase"/>
    <property type="match status" value="1"/>
</dbReference>
<feature type="binding site" evidence="2">
    <location>
        <position position="135"/>
    </location>
    <ligand>
        <name>a divalent metal cation</name>
        <dbReference type="ChEBI" id="CHEBI:60240"/>
        <note>catalytic</note>
    </ligand>
</feature>
<dbReference type="PANTHER" id="PTHR12110:SF21">
    <property type="entry name" value="XYLOSE ISOMERASE-LIKE TIM BARREL DOMAIN-CONTAINING PROTEIN"/>
    <property type="match status" value="1"/>
</dbReference>
<dbReference type="InterPro" id="IPR029068">
    <property type="entry name" value="Glyas_Bleomycin-R_OHBP_Dase"/>
</dbReference>
<dbReference type="SUPFAM" id="SSF51658">
    <property type="entry name" value="Xylose isomerase-like"/>
    <property type="match status" value="1"/>
</dbReference>
<dbReference type="GO" id="GO:0046279">
    <property type="term" value="P:3,4-dihydroxybenzoate biosynthetic process"/>
    <property type="evidence" value="ECO:0007669"/>
    <property type="project" value="UniProtKB-UniRule"/>
</dbReference>
<comment type="pathway">
    <text evidence="2">Aromatic compound metabolism; 3,4-dihydroxybenzoate biosynthesis.</text>
</comment>
<dbReference type="EMBL" id="BMES01000002">
    <property type="protein sequence ID" value="GGH19904.1"/>
    <property type="molecule type" value="Genomic_DNA"/>
</dbReference>
<keyword evidence="4" id="KW-0560">Oxidoreductase</keyword>
<proteinExistence type="inferred from homology"/>
<evidence type="ECO:0000256" key="1">
    <source>
        <dbReference type="ARBA" id="ARBA00022723"/>
    </source>
</evidence>
<dbReference type="GO" id="GO:0046565">
    <property type="term" value="F:3-dehydroshikimate dehydratase activity"/>
    <property type="evidence" value="ECO:0007669"/>
    <property type="project" value="UniProtKB-UniRule"/>
</dbReference>
<dbReference type="HAMAP" id="MF_02238">
    <property type="entry name" value="DSD"/>
    <property type="match status" value="1"/>
</dbReference>
<dbReference type="AlphaFoldDB" id="A0A917I7S3"/>
<organism evidence="4 5">
    <name type="scientific">Alsobacter metallidurans</name>
    <dbReference type="NCBI Taxonomy" id="340221"/>
    <lineage>
        <taxon>Bacteria</taxon>
        <taxon>Pseudomonadati</taxon>
        <taxon>Pseudomonadota</taxon>
        <taxon>Alphaproteobacteria</taxon>
        <taxon>Hyphomicrobiales</taxon>
        <taxon>Alsobacteraceae</taxon>
        <taxon>Alsobacter</taxon>
    </lineage>
</organism>
<keyword evidence="1 2" id="KW-0479">Metal-binding</keyword>
<dbReference type="Gene3D" id="3.10.180.10">
    <property type="entry name" value="2,3-Dihydroxybiphenyl 1,2-Dioxygenase, domain 1"/>
    <property type="match status" value="2"/>
</dbReference>
<dbReference type="Pfam" id="PF14696">
    <property type="entry name" value="Glyoxalase_5"/>
    <property type="match status" value="1"/>
</dbReference>
<comment type="cofactor">
    <cofactor evidence="2">
        <name>a divalent metal cation</name>
        <dbReference type="ChEBI" id="CHEBI:60240"/>
    </cofactor>
</comment>
<dbReference type="GO" id="GO:0051213">
    <property type="term" value="F:dioxygenase activity"/>
    <property type="evidence" value="ECO:0007669"/>
    <property type="project" value="UniProtKB-KW"/>
</dbReference>
<name>A0A917I7S3_9HYPH</name>
<feature type="binding site" evidence="2">
    <location>
        <position position="166"/>
    </location>
    <ligand>
        <name>a divalent metal cation</name>
        <dbReference type="ChEBI" id="CHEBI:60240"/>
        <note>catalytic</note>
    </ligand>
</feature>
<comment type="similarity">
    <text evidence="2">Belongs to the bacterial two-domain DSD family.</text>
</comment>
<comment type="function">
    <text evidence="2">Catalyzes the conversion of 3-dehydroshikimate to protocatechuate (3,4-dihydroxybenzoate), a common intermediate of quinate and shikimate degradation pathways.</text>
</comment>
<dbReference type="InterPro" id="IPR037523">
    <property type="entry name" value="VOC_core"/>
</dbReference>
<sequence length="632" mass="69272">MFKWSIATVCMGGTLEVKMAAAARAGFRAIEIFENDLTFFSGKPRDVRRMADDLGVSIIALQPMRDFEGMPDPARARNMDRARRKLDLMEELGAPLLSVCSNTSPDCLPDAERSAEDLANLADEAAQRGLRIGFEALAWGRHVKEWMQAWELVKLADRTNCGLVLDSFHACVRKNPLDLIAEVPGDRIALVQVADAPDILMDPLSLGRHYRSFPGQGDLPIDAYMAAVAKSGYRGPVSLEIFNDQFRGASAAAMALDGMRSLQTMGERLNAGRIAAGERPIAGIATLPPAPVVRGVSFVEFATGEDDSEPLAEVLTGLGFSPVGHHRSKDVTLYRQNDVNIVLNREKEGFAHSFSLVHGPSVCALALNVDNVPTALDRAEALGAGAYSGRVGPGEATIPAVRGVEGSLLYFVKKGQDFWAQDFELQGVPAAGGGITRIDHLSNVVRRSEFLTWTLFYKAVLGFRDEPQVELFDPYGAFYSRVVSSPDRAVRIPIAIADGGSTSVSRFIEEFGGAGVQQIALEATDLLAFVEQARARGMRFLDIPDNYYEDLASRFDLDPALLERMRGLGVLYDRAGDGEFFHIYTETYRNRFFFEILERRSYDLFGAANTPIRLAAQAAAQDSRRDAEWTVD</sequence>
<comment type="catalytic activity">
    <reaction evidence="2">
        <text>3-dehydroshikimate = 3,4-dihydroxybenzoate + H2O</text>
        <dbReference type="Rhea" id="RHEA:24848"/>
        <dbReference type="ChEBI" id="CHEBI:15377"/>
        <dbReference type="ChEBI" id="CHEBI:16630"/>
        <dbReference type="ChEBI" id="CHEBI:36241"/>
        <dbReference type="EC" id="4.2.1.118"/>
    </reaction>
</comment>
<dbReference type="InterPro" id="IPR041736">
    <property type="entry name" value="4OHPhenylPyrv_dOase_N"/>
</dbReference>
<dbReference type="InterPro" id="IPR004360">
    <property type="entry name" value="Glyas_Fos-R_dOase_dom"/>
</dbReference>
<dbReference type="RefSeq" id="WP_188517927.1">
    <property type="nucleotide sequence ID" value="NZ_BMES01000002.1"/>
</dbReference>
<keyword evidence="4" id="KW-0223">Dioxygenase</keyword>